<evidence type="ECO:0000313" key="3">
    <source>
        <dbReference type="EMBL" id="MEI5613888.1"/>
    </source>
</evidence>
<dbReference type="Gene3D" id="1.10.150.130">
    <property type="match status" value="1"/>
</dbReference>
<accession>A0ABU8GL17</accession>
<organism evidence="3 4">
    <name type="scientific">Streptomyces brasiliscabiei</name>
    <dbReference type="NCBI Taxonomy" id="2736302"/>
    <lineage>
        <taxon>Bacteria</taxon>
        <taxon>Bacillati</taxon>
        <taxon>Actinomycetota</taxon>
        <taxon>Actinomycetes</taxon>
        <taxon>Kitasatosporales</taxon>
        <taxon>Streptomycetaceae</taxon>
        <taxon>Streptomyces</taxon>
    </lineage>
</organism>
<keyword evidence="2" id="KW-0233">DNA recombination</keyword>
<evidence type="ECO:0000256" key="1">
    <source>
        <dbReference type="ARBA" id="ARBA00023125"/>
    </source>
</evidence>
<keyword evidence="1" id="KW-0238">DNA-binding</keyword>
<dbReference type="Gene3D" id="1.10.443.10">
    <property type="entry name" value="Intergrase catalytic core"/>
    <property type="match status" value="1"/>
</dbReference>
<dbReference type="InterPro" id="IPR011010">
    <property type="entry name" value="DNA_brk_join_enz"/>
</dbReference>
<dbReference type="EMBL" id="JBBAYM010000025">
    <property type="protein sequence ID" value="MEI5613888.1"/>
    <property type="molecule type" value="Genomic_DNA"/>
</dbReference>
<protein>
    <submittedName>
        <fullName evidence="3">Integrase</fullName>
    </submittedName>
</protein>
<sequence>MSEVVLPLQGAWVVTEWRLFWVGDGGTPTAGSPGLLGRWNDLDARERSLGLREGMPILVSPDSRVDPRLSAVLRHRDFMGKAEGTRETYAPCFRVFFTFLWRRGRNWDQATRSDLEDWEDWRQRGDGNPSLIVGSTWKKELAALQLLYGIAKKLRFIAETPVVTRPVALPNGMVVDSPELAPGDVRNSCVKWLTPRAFRLWRDVGLAGMLPDGLERLGWPGRNDGRDTAFADFMYSSGLRRREAGTVLTMELPELATRSYYSGWVGKAVAKRAGRFYYVSHPALQSVEVYRASTRQASIRRAQRAGSYERIPGLRVVEDVGRGRRVRWTELDGRLREGHANELTAAQRMRMFVRGEDGLEPAMVWLTETGMPMAYRSWTKTFERASDRCAAAGVRLYATPKMLRHSMALRVLVSLHHALDRRLGLSPSQRRLYEDAYGSVWTVVKDLLGHRSEETTREIYLEPVRGLQVETLLEDADHPRNGEVLARLAERTGLVLDVA</sequence>
<dbReference type="SUPFAM" id="SSF56349">
    <property type="entry name" value="DNA breaking-rejoining enzymes"/>
    <property type="match status" value="1"/>
</dbReference>
<dbReference type="InterPro" id="IPR013762">
    <property type="entry name" value="Integrase-like_cat_sf"/>
</dbReference>
<dbReference type="Proteomes" id="UP001365781">
    <property type="component" value="Unassembled WGS sequence"/>
</dbReference>
<reference evidence="3 4" key="1">
    <citation type="submission" date="2024-03" db="EMBL/GenBank/DDBJ databases">
        <title>First Report of Pectobacterium brasiliscabiei causing potato scab in china.</title>
        <authorList>
            <person name="Handique U."/>
        </authorList>
    </citation>
    <scope>NUCLEOTIDE SEQUENCE [LARGE SCALE GENOMIC DNA]</scope>
    <source>
        <strain evidence="3 4">ZRIMU1503</strain>
    </source>
</reference>
<evidence type="ECO:0000313" key="4">
    <source>
        <dbReference type="Proteomes" id="UP001365781"/>
    </source>
</evidence>
<dbReference type="RefSeq" id="WP_336542277.1">
    <property type="nucleotide sequence ID" value="NZ_JBBAYL010000017.1"/>
</dbReference>
<comment type="caution">
    <text evidence="3">The sequence shown here is derived from an EMBL/GenBank/DDBJ whole genome shotgun (WGS) entry which is preliminary data.</text>
</comment>
<dbReference type="InterPro" id="IPR010998">
    <property type="entry name" value="Integrase_recombinase_N"/>
</dbReference>
<evidence type="ECO:0000256" key="2">
    <source>
        <dbReference type="ARBA" id="ARBA00023172"/>
    </source>
</evidence>
<name>A0ABU8GL17_9ACTN</name>
<proteinExistence type="predicted"/>
<gene>
    <name evidence="3" type="ORF">WB403_32560</name>
</gene>
<keyword evidence="4" id="KW-1185">Reference proteome</keyword>